<accession>A0ABM5JUF2</accession>
<dbReference type="PANTHER" id="PTHR43674:SF2">
    <property type="entry name" value="BETA-UREIDOPROPIONASE"/>
    <property type="match status" value="1"/>
</dbReference>
<dbReference type="Gene3D" id="3.60.110.10">
    <property type="entry name" value="Carbon-nitrogen hydrolase"/>
    <property type="match status" value="1"/>
</dbReference>
<dbReference type="SUPFAM" id="SSF56317">
    <property type="entry name" value="Carbon-nitrogen hydrolase"/>
    <property type="match status" value="1"/>
</dbReference>
<dbReference type="RefSeq" id="XP_050501567.1">
    <property type="nucleotide sequence ID" value="XM_050645610.1"/>
</dbReference>
<organism evidence="3 4">
    <name type="scientific">Diabrotica virgifera virgifera</name>
    <name type="common">western corn rootworm</name>
    <dbReference type="NCBI Taxonomy" id="50390"/>
    <lineage>
        <taxon>Eukaryota</taxon>
        <taxon>Metazoa</taxon>
        <taxon>Ecdysozoa</taxon>
        <taxon>Arthropoda</taxon>
        <taxon>Hexapoda</taxon>
        <taxon>Insecta</taxon>
        <taxon>Pterygota</taxon>
        <taxon>Neoptera</taxon>
        <taxon>Endopterygota</taxon>
        <taxon>Coleoptera</taxon>
        <taxon>Polyphaga</taxon>
        <taxon>Cucujiformia</taxon>
        <taxon>Chrysomeloidea</taxon>
        <taxon>Chrysomelidae</taxon>
        <taxon>Galerucinae</taxon>
        <taxon>Diabroticina</taxon>
        <taxon>Diabroticites</taxon>
        <taxon>Diabrotica</taxon>
    </lineage>
</organism>
<dbReference type="InterPro" id="IPR050345">
    <property type="entry name" value="Aliph_Amidase/BUP"/>
</dbReference>
<keyword evidence="4" id="KW-1185">Reference proteome</keyword>
<evidence type="ECO:0000259" key="2">
    <source>
        <dbReference type="PROSITE" id="PS50263"/>
    </source>
</evidence>
<name>A0ABM5JUF2_DIAVI</name>
<evidence type="ECO:0000313" key="4">
    <source>
        <dbReference type="Proteomes" id="UP001652700"/>
    </source>
</evidence>
<dbReference type="InterPro" id="IPR003010">
    <property type="entry name" value="C-N_Hydrolase"/>
</dbReference>
<protein>
    <recommendedName>
        <fullName evidence="2">CN hydrolase domain-containing protein</fullName>
    </recommendedName>
</protein>
<dbReference type="PANTHER" id="PTHR43674">
    <property type="entry name" value="NITRILASE C965.09-RELATED"/>
    <property type="match status" value="1"/>
</dbReference>
<dbReference type="GeneID" id="126881366"/>
<feature type="domain" description="CN hydrolase" evidence="2">
    <location>
        <begin position="1"/>
        <end position="151"/>
    </location>
</feature>
<proteinExistence type="predicted"/>
<evidence type="ECO:0000313" key="3">
    <source>
        <dbReference type="EnsemblMetazoa" id="XP_050501567.1"/>
    </source>
</evidence>
<dbReference type="InterPro" id="IPR036526">
    <property type="entry name" value="C-N_Hydrolase_sf"/>
</dbReference>
<keyword evidence="1" id="KW-0378">Hydrolase</keyword>
<dbReference type="Proteomes" id="UP001652700">
    <property type="component" value="Unplaced"/>
</dbReference>
<dbReference type="PROSITE" id="PS50263">
    <property type="entry name" value="CN_HYDROLASE"/>
    <property type="match status" value="1"/>
</dbReference>
<dbReference type="EnsemblMetazoa" id="XM_050645610.1">
    <property type="protein sequence ID" value="XP_050501567.1"/>
    <property type="gene ID" value="LOC126881366"/>
</dbReference>
<sequence>MPYVFCTREKTPWCEYAENAQFGPTTKMLQETEFGKIGISFSCHHPLNSLIFGVNGAEIVFNPSAAGGVGTEPLWSIEPRSAAIANGYFTCAVNRVGTEVFENDFTTGDGKSPHRESDYYFGSSYVTAPNGNRSPGLSRTKNGILIVEMDLNLCRQIKDQWGFQMSQRLDLYAELLNRATRSDFAPQIVRKSCKQQL</sequence>
<evidence type="ECO:0000256" key="1">
    <source>
        <dbReference type="ARBA" id="ARBA00022801"/>
    </source>
</evidence>
<reference evidence="3" key="1">
    <citation type="submission" date="2025-05" db="UniProtKB">
        <authorList>
            <consortium name="EnsemblMetazoa"/>
        </authorList>
    </citation>
    <scope>IDENTIFICATION</scope>
</reference>
<dbReference type="Pfam" id="PF00795">
    <property type="entry name" value="CN_hydrolase"/>
    <property type="match status" value="1"/>
</dbReference>